<keyword evidence="4" id="KW-1185">Reference proteome</keyword>
<evidence type="ECO:0000256" key="1">
    <source>
        <dbReference type="SAM" id="MobiDB-lite"/>
    </source>
</evidence>
<sequence>MIDGGRAAAAPRGRTPALAALLALALAGCGAGDQTDGADGGPTPEVVASATEPTEPTEEPTSVPTFSEPISDPDGATPTAGAPCQPSQLSAVAGVVDAATGYRQVDVTVTNTSDLACTLDGFAGVDATGVDGTDLDLVRTDGSWNDPADGTARTVELAPSAAAVVLVGWRGDQVGTWDGQQYRDELTGWLQVVPDGTSDGPGVGVAIDSPALPLDIVDGQEVVTSAWLRPDPARPPA</sequence>
<reference evidence="3 4" key="1">
    <citation type="submission" date="2023-08" db="EMBL/GenBank/DDBJ databases">
        <title>Nocardioides seae sp. nov., a bacterium isolated from a soil.</title>
        <authorList>
            <person name="Wang X."/>
        </authorList>
    </citation>
    <scope>NUCLEOTIDE SEQUENCE [LARGE SCALE GENOMIC DNA]</scope>
    <source>
        <strain evidence="3 4">YZH12</strain>
    </source>
</reference>
<dbReference type="Proteomes" id="UP001268542">
    <property type="component" value="Unassembled WGS sequence"/>
</dbReference>
<organism evidence="3 4">
    <name type="scientific">Nocardioides imazamoxiresistens</name>
    <dbReference type="NCBI Taxonomy" id="3231893"/>
    <lineage>
        <taxon>Bacteria</taxon>
        <taxon>Bacillati</taxon>
        <taxon>Actinomycetota</taxon>
        <taxon>Actinomycetes</taxon>
        <taxon>Propionibacteriales</taxon>
        <taxon>Nocardioidaceae</taxon>
        <taxon>Nocardioides</taxon>
    </lineage>
</organism>
<proteinExistence type="predicted"/>
<dbReference type="Pfam" id="PF14016">
    <property type="entry name" value="DUF4232"/>
    <property type="match status" value="1"/>
</dbReference>
<comment type="caution">
    <text evidence="3">The sequence shown here is derived from an EMBL/GenBank/DDBJ whole genome shotgun (WGS) entry which is preliminary data.</text>
</comment>
<feature type="compositionally biased region" description="Low complexity" evidence="1">
    <location>
        <begin position="51"/>
        <end position="69"/>
    </location>
</feature>
<gene>
    <name evidence="3" type="ORF">RDV89_08260</name>
</gene>
<evidence type="ECO:0000313" key="4">
    <source>
        <dbReference type="Proteomes" id="UP001268542"/>
    </source>
</evidence>
<feature type="domain" description="DUF4232" evidence="2">
    <location>
        <begin position="84"/>
        <end position="194"/>
    </location>
</feature>
<dbReference type="EMBL" id="JAVYII010000003">
    <property type="protein sequence ID" value="MDT9593057.1"/>
    <property type="molecule type" value="Genomic_DNA"/>
</dbReference>
<evidence type="ECO:0000313" key="3">
    <source>
        <dbReference type="EMBL" id="MDT9593057.1"/>
    </source>
</evidence>
<accession>A0ABU3PUZ4</accession>
<dbReference type="RefSeq" id="WP_315732484.1">
    <property type="nucleotide sequence ID" value="NZ_JAVYII010000003.1"/>
</dbReference>
<name>A0ABU3PUZ4_9ACTN</name>
<protein>
    <submittedName>
        <fullName evidence="3">DUF4232 domain-containing protein</fullName>
    </submittedName>
</protein>
<evidence type="ECO:0000259" key="2">
    <source>
        <dbReference type="Pfam" id="PF14016"/>
    </source>
</evidence>
<dbReference type="PROSITE" id="PS51257">
    <property type="entry name" value="PROKAR_LIPOPROTEIN"/>
    <property type="match status" value="1"/>
</dbReference>
<dbReference type="InterPro" id="IPR025326">
    <property type="entry name" value="DUF4232"/>
</dbReference>
<feature type="region of interest" description="Disordered" evidence="1">
    <location>
        <begin position="32"/>
        <end position="83"/>
    </location>
</feature>